<gene>
    <name evidence="2" type="ORF">Zmor_012776</name>
</gene>
<dbReference type="Proteomes" id="UP001168821">
    <property type="component" value="Unassembled WGS sequence"/>
</dbReference>
<proteinExistence type="predicted"/>
<keyword evidence="1" id="KW-0472">Membrane</keyword>
<keyword evidence="3" id="KW-1185">Reference proteome</keyword>
<sequence length="109" mass="12576">MACLRSSKVLQIISTMAIVLLIIIVLIVQIFPSQLDLNATASNFVWWKEIQKHVSWNEYTGWALFFASLAALCLWCCFRNMRAKPKEKKEDLGRSAQPLMRQLTRTMTV</sequence>
<dbReference type="AlphaFoldDB" id="A0AA38MEZ7"/>
<keyword evidence="1" id="KW-1133">Transmembrane helix</keyword>
<name>A0AA38MEZ7_9CUCU</name>
<keyword evidence="1" id="KW-0812">Transmembrane</keyword>
<protein>
    <recommendedName>
        <fullName evidence="4">Transmembrane protein</fullName>
    </recommendedName>
</protein>
<evidence type="ECO:0000256" key="1">
    <source>
        <dbReference type="SAM" id="Phobius"/>
    </source>
</evidence>
<organism evidence="2 3">
    <name type="scientific">Zophobas morio</name>
    <dbReference type="NCBI Taxonomy" id="2755281"/>
    <lineage>
        <taxon>Eukaryota</taxon>
        <taxon>Metazoa</taxon>
        <taxon>Ecdysozoa</taxon>
        <taxon>Arthropoda</taxon>
        <taxon>Hexapoda</taxon>
        <taxon>Insecta</taxon>
        <taxon>Pterygota</taxon>
        <taxon>Neoptera</taxon>
        <taxon>Endopterygota</taxon>
        <taxon>Coleoptera</taxon>
        <taxon>Polyphaga</taxon>
        <taxon>Cucujiformia</taxon>
        <taxon>Tenebrionidae</taxon>
        <taxon>Zophobas</taxon>
    </lineage>
</organism>
<evidence type="ECO:0000313" key="3">
    <source>
        <dbReference type="Proteomes" id="UP001168821"/>
    </source>
</evidence>
<reference evidence="2" key="1">
    <citation type="journal article" date="2023" name="G3 (Bethesda)">
        <title>Whole genome assemblies of Zophobas morio and Tenebrio molitor.</title>
        <authorList>
            <person name="Kaur S."/>
            <person name="Stinson S.A."/>
            <person name="diCenzo G.C."/>
        </authorList>
    </citation>
    <scope>NUCLEOTIDE SEQUENCE</scope>
    <source>
        <strain evidence="2">QUZm001</strain>
    </source>
</reference>
<evidence type="ECO:0000313" key="2">
    <source>
        <dbReference type="EMBL" id="KAJ3653529.1"/>
    </source>
</evidence>
<feature type="transmembrane region" description="Helical" evidence="1">
    <location>
        <begin position="12"/>
        <end position="31"/>
    </location>
</feature>
<dbReference type="EMBL" id="JALNTZ010000004">
    <property type="protein sequence ID" value="KAJ3653529.1"/>
    <property type="molecule type" value="Genomic_DNA"/>
</dbReference>
<comment type="caution">
    <text evidence="2">The sequence shown here is derived from an EMBL/GenBank/DDBJ whole genome shotgun (WGS) entry which is preliminary data.</text>
</comment>
<feature type="transmembrane region" description="Helical" evidence="1">
    <location>
        <begin position="59"/>
        <end position="78"/>
    </location>
</feature>
<evidence type="ECO:0008006" key="4">
    <source>
        <dbReference type="Google" id="ProtNLM"/>
    </source>
</evidence>
<accession>A0AA38MEZ7</accession>